<keyword evidence="3" id="KW-1003">Cell membrane</keyword>
<feature type="transmembrane region" description="Helical" evidence="7">
    <location>
        <begin position="177"/>
        <end position="198"/>
    </location>
</feature>
<evidence type="ECO:0000313" key="10">
    <source>
        <dbReference type="Proteomes" id="UP000191905"/>
    </source>
</evidence>
<feature type="domain" description="Glycine transporter" evidence="8">
    <location>
        <begin position="10"/>
        <end position="84"/>
    </location>
</feature>
<reference evidence="9 10" key="1">
    <citation type="journal article" date="2016" name="Int. J. Syst. Evol. Microbiol.">
        <title>Pseudaminobacter manganicus sp. nov., isolated from sludge of a manganese mine.</title>
        <authorList>
            <person name="Li J."/>
            <person name="Huang J."/>
            <person name="Liao S."/>
            <person name="Wang G."/>
        </authorList>
    </citation>
    <scope>NUCLEOTIDE SEQUENCE [LARGE SCALE GENOMIC DNA]</scope>
    <source>
        <strain evidence="9 10">JH-7</strain>
    </source>
</reference>
<evidence type="ECO:0000256" key="1">
    <source>
        <dbReference type="ARBA" id="ARBA00004651"/>
    </source>
</evidence>
<dbReference type="Proteomes" id="UP000191905">
    <property type="component" value="Unassembled WGS sequence"/>
</dbReference>
<dbReference type="RefSeq" id="WP_080921140.1">
    <property type="nucleotide sequence ID" value="NZ_MDET01000045.1"/>
</dbReference>
<organism evidence="9 10">
    <name type="scientific">Manganibacter manganicus</name>
    <dbReference type="NCBI Taxonomy" id="1873176"/>
    <lineage>
        <taxon>Bacteria</taxon>
        <taxon>Pseudomonadati</taxon>
        <taxon>Pseudomonadota</taxon>
        <taxon>Alphaproteobacteria</taxon>
        <taxon>Hyphomicrobiales</taxon>
        <taxon>Phyllobacteriaceae</taxon>
        <taxon>Manganibacter</taxon>
    </lineage>
</organism>
<keyword evidence="5 7" id="KW-1133">Transmembrane helix</keyword>
<comment type="caution">
    <text evidence="9">The sequence shown here is derived from an EMBL/GenBank/DDBJ whole genome shotgun (WGS) entry which is preliminary data.</text>
</comment>
<comment type="subcellular location">
    <subcellularLocation>
        <location evidence="1">Cell membrane</location>
        <topology evidence="1">Multi-pass membrane protein</topology>
    </subcellularLocation>
</comment>
<accession>A0A1V8RL21</accession>
<keyword evidence="10" id="KW-1185">Reference proteome</keyword>
<dbReference type="AlphaFoldDB" id="A0A1V8RL21"/>
<feature type="transmembrane region" description="Helical" evidence="7">
    <location>
        <begin position="6"/>
        <end position="25"/>
    </location>
</feature>
<evidence type="ECO:0000256" key="7">
    <source>
        <dbReference type="SAM" id="Phobius"/>
    </source>
</evidence>
<feature type="domain" description="Glycine transporter" evidence="8">
    <location>
        <begin position="96"/>
        <end position="168"/>
    </location>
</feature>
<feature type="transmembrane region" description="Helical" evidence="7">
    <location>
        <begin position="153"/>
        <end position="171"/>
    </location>
</feature>
<comment type="similarity">
    <text evidence="2">Belongs to the UPF0126 family.</text>
</comment>
<proteinExistence type="inferred from homology"/>
<evidence type="ECO:0000256" key="3">
    <source>
        <dbReference type="ARBA" id="ARBA00022475"/>
    </source>
</evidence>
<dbReference type="PANTHER" id="PTHR30506:SF3">
    <property type="entry name" value="UPF0126 INNER MEMBRANE PROTEIN YADS-RELATED"/>
    <property type="match status" value="1"/>
</dbReference>
<sequence>MIAIETFVHILDPGGTFVFAISGAVAAVNRRLDIFGILVLSFVAGNFGGITRDMLIGAVPPAALTDGRYLLVSVLAGLVTFFLYAGVNKLHAPVLMFDAVGLSFFAVAGAEKAIAFGLSPVMSALLGMLTGIGGGMMRDVLLTEIPQVLRSDLYAVAALAAASIVVIGHLLGVSYGISALAGGIVCFGLRFMAIRYDWHLPIAHLSARGRARMDSSDDDKPR</sequence>
<evidence type="ECO:0000256" key="6">
    <source>
        <dbReference type="ARBA" id="ARBA00023136"/>
    </source>
</evidence>
<dbReference type="Pfam" id="PF03458">
    <property type="entry name" value="Gly_transporter"/>
    <property type="match status" value="2"/>
</dbReference>
<keyword evidence="6 7" id="KW-0472">Membrane</keyword>
<evidence type="ECO:0000259" key="8">
    <source>
        <dbReference type="Pfam" id="PF03458"/>
    </source>
</evidence>
<dbReference type="GO" id="GO:0005886">
    <property type="term" value="C:plasma membrane"/>
    <property type="evidence" value="ECO:0007669"/>
    <property type="project" value="UniProtKB-SubCell"/>
</dbReference>
<feature type="transmembrane region" description="Helical" evidence="7">
    <location>
        <begin position="121"/>
        <end position="141"/>
    </location>
</feature>
<evidence type="ECO:0000256" key="4">
    <source>
        <dbReference type="ARBA" id="ARBA00022692"/>
    </source>
</evidence>
<name>A0A1V8RL21_9HYPH</name>
<gene>
    <name evidence="9" type="ORF">BFN67_06060</name>
</gene>
<feature type="transmembrane region" description="Helical" evidence="7">
    <location>
        <begin position="69"/>
        <end position="87"/>
    </location>
</feature>
<dbReference type="OrthoDB" id="9791874at2"/>
<dbReference type="InterPro" id="IPR005115">
    <property type="entry name" value="Gly_transporter"/>
</dbReference>
<protein>
    <recommendedName>
        <fullName evidence="8">Glycine transporter domain-containing protein</fullName>
    </recommendedName>
</protein>
<dbReference type="PANTHER" id="PTHR30506">
    <property type="entry name" value="INNER MEMBRANE PROTEIN"/>
    <property type="match status" value="1"/>
</dbReference>
<dbReference type="EMBL" id="MDET01000045">
    <property type="protein sequence ID" value="OQM73898.1"/>
    <property type="molecule type" value="Genomic_DNA"/>
</dbReference>
<evidence type="ECO:0000313" key="9">
    <source>
        <dbReference type="EMBL" id="OQM73898.1"/>
    </source>
</evidence>
<evidence type="ECO:0000256" key="2">
    <source>
        <dbReference type="ARBA" id="ARBA00008193"/>
    </source>
</evidence>
<feature type="transmembrane region" description="Helical" evidence="7">
    <location>
        <begin position="32"/>
        <end position="49"/>
    </location>
</feature>
<evidence type="ECO:0000256" key="5">
    <source>
        <dbReference type="ARBA" id="ARBA00022989"/>
    </source>
</evidence>
<keyword evidence="4 7" id="KW-0812">Transmembrane</keyword>